<dbReference type="GO" id="GO:0051607">
    <property type="term" value="P:defense response to virus"/>
    <property type="evidence" value="ECO:0007669"/>
    <property type="project" value="TreeGrafter"/>
</dbReference>
<dbReference type="PROSITE" id="PS51831">
    <property type="entry name" value="HD"/>
    <property type="match status" value="1"/>
</dbReference>
<comment type="similarity">
    <text evidence="1">Belongs to the SAMHD1 family.</text>
</comment>
<dbReference type="GO" id="GO:0008832">
    <property type="term" value="F:dGTPase activity"/>
    <property type="evidence" value="ECO:0007669"/>
    <property type="project" value="TreeGrafter"/>
</dbReference>
<evidence type="ECO:0000313" key="3">
    <source>
        <dbReference type="Ensembl" id="ENSCCRP00010028031.1"/>
    </source>
</evidence>
<feature type="domain" description="HD" evidence="2">
    <location>
        <begin position="85"/>
        <end position="205"/>
    </location>
</feature>
<keyword evidence="4" id="KW-1185">Reference proteome</keyword>
<organism evidence="3 4">
    <name type="scientific">Cyprinus carpio</name>
    <name type="common">Common carp</name>
    <dbReference type="NCBI Taxonomy" id="7962"/>
    <lineage>
        <taxon>Eukaryota</taxon>
        <taxon>Metazoa</taxon>
        <taxon>Chordata</taxon>
        <taxon>Craniata</taxon>
        <taxon>Vertebrata</taxon>
        <taxon>Euteleostomi</taxon>
        <taxon>Actinopterygii</taxon>
        <taxon>Neopterygii</taxon>
        <taxon>Teleostei</taxon>
        <taxon>Ostariophysi</taxon>
        <taxon>Cypriniformes</taxon>
        <taxon>Cyprinidae</taxon>
        <taxon>Cyprininae</taxon>
        <taxon>Cyprinus</taxon>
    </lineage>
</organism>
<name>A0A8C1J8I4_CYPCA</name>
<dbReference type="GO" id="GO:0005634">
    <property type="term" value="C:nucleus"/>
    <property type="evidence" value="ECO:0007669"/>
    <property type="project" value="TreeGrafter"/>
</dbReference>
<protein>
    <recommendedName>
        <fullName evidence="2">HD domain-containing protein</fullName>
    </recommendedName>
</protein>
<reference evidence="3" key="2">
    <citation type="submission" date="2025-09" db="UniProtKB">
        <authorList>
            <consortium name="Ensembl"/>
        </authorList>
    </citation>
    <scope>IDENTIFICATION</scope>
</reference>
<dbReference type="GO" id="GO:0045088">
    <property type="term" value="P:regulation of innate immune response"/>
    <property type="evidence" value="ECO:0007669"/>
    <property type="project" value="TreeGrafter"/>
</dbReference>
<dbReference type="Ensembl" id="ENSCCRT00010030749.1">
    <property type="protein sequence ID" value="ENSCCRP00010028031.1"/>
    <property type="gene ID" value="ENSCCRG00010011924.1"/>
</dbReference>
<accession>A0A8C1J8I4</accession>
<dbReference type="CDD" id="cd00077">
    <property type="entry name" value="HDc"/>
    <property type="match status" value="1"/>
</dbReference>
<dbReference type="PANTHER" id="PTHR11373:SF4">
    <property type="entry name" value="DEOXYNUCLEOSIDE TRIPHOSPHATE TRIPHOSPHOHYDROLASE SAMHD1"/>
    <property type="match status" value="1"/>
</dbReference>
<dbReference type="PANTHER" id="PTHR11373">
    <property type="entry name" value="DEOXYNUCLEOSIDE TRIPHOSPHATE TRIPHOSPHOHYDROLASE"/>
    <property type="match status" value="1"/>
</dbReference>
<dbReference type="Gene3D" id="1.10.3210.10">
    <property type="entry name" value="Hypothetical protein af1432"/>
    <property type="match status" value="1"/>
</dbReference>
<evidence type="ECO:0000256" key="1">
    <source>
        <dbReference type="ARBA" id="ARBA00005776"/>
    </source>
</evidence>
<dbReference type="SUPFAM" id="SSF109604">
    <property type="entry name" value="HD-domain/PDEase-like"/>
    <property type="match status" value="1"/>
</dbReference>
<dbReference type="InterPro" id="IPR003607">
    <property type="entry name" value="HD/PDEase_dom"/>
</dbReference>
<dbReference type="InterPro" id="IPR006674">
    <property type="entry name" value="HD_domain"/>
</dbReference>
<dbReference type="Pfam" id="PF01966">
    <property type="entry name" value="HD"/>
    <property type="match status" value="1"/>
</dbReference>
<dbReference type="InterPro" id="IPR050135">
    <property type="entry name" value="dGTPase-like"/>
</dbReference>
<sequence>MLIKSWSDYNQNSFLYLYVKDLHNQPREKKCCFNSYLLKKQLQLIFLNSKLIQISITLFWNCSLLRHLKQLGALSLVYPGGTHTRFEHSLGVAYLAGCLVKTLDINQPELNITPGDMLCVQIAGLCHDLGHGPLSHLFDGKFIASTRPGKFKSFSHEKGSIDLFRNLVEDNGLREEMENYGLNPGEDLRFIEELIMGVEASVAMVKSPVICHYCEFTLGQHWCLIF</sequence>
<dbReference type="Proteomes" id="UP000694427">
    <property type="component" value="Unplaced"/>
</dbReference>
<dbReference type="AlphaFoldDB" id="A0A8C1J8I4"/>
<dbReference type="SMART" id="SM00471">
    <property type="entry name" value="HDc"/>
    <property type="match status" value="1"/>
</dbReference>
<evidence type="ECO:0000259" key="2">
    <source>
        <dbReference type="PROSITE" id="PS51831"/>
    </source>
</evidence>
<reference evidence="3" key="1">
    <citation type="submission" date="2025-08" db="UniProtKB">
        <authorList>
            <consortium name="Ensembl"/>
        </authorList>
    </citation>
    <scope>IDENTIFICATION</scope>
</reference>
<proteinExistence type="inferred from homology"/>
<dbReference type="GO" id="GO:0006203">
    <property type="term" value="P:dGTP catabolic process"/>
    <property type="evidence" value="ECO:0007669"/>
    <property type="project" value="TreeGrafter"/>
</dbReference>
<evidence type="ECO:0000313" key="4">
    <source>
        <dbReference type="Proteomes" id="UP000694427"/>
    </source>
</evidence>